<feature type="transmembrane region" description="Helical" evidence="9">
    <location>
        <begin position="438"/>
        <end position="464"/>
    </location>
</feature>
<accession>L1MI06</accession>
<dbReference type="OrthoDB" id="9775735at2"/>
<feature type="transmembrane region" description="Helical" evidence="9">
    <location>
        <begin position="53"/>
        <end position="74"/>
    </location>
</feature>
<evidence type="ECO:0000256" key="7">
    <source>
        <dbReference type="ARBA" id="ARBA00023136"/>
    </source>
</evidence>
<keyword evidence="11" id="KW-1185">Reference proteome</keyword>
<feature type="transmembrane region" description="Helical" evidence="9">
    <location>
        <begin position="516"/>
        <end position="536"/>
    </location>
</feature>
<dbReference type="AlphaFoldDB" id="L1MI06"/>
<evidence type="ECO:0000256" key="8">
    <source>
        <dbReference type="SAM" id="MobiDB-lite"/>
    </source>
</evidence>
<feature type="transmembrane region" description="Helical" evidence="9">
    <location>
        <begin position="189"/>
        <end position="207"/>
    </location>
</feature>
<feature type="transmembrane region" description="Helical" evidence="9">
    <location>
        <begin position="485"/>
        <end position="504"/>
    </location>
</feature>
<evidence type="ECO:0000256" key="5">
    <source>
        <dbReference type="ARBA" id="ARBA00022692"/>
    </source>
</evidence>
<comment type="subcellular location">
    <subcellularLocation>
        <location evidence="1">Cell membrane</location>
        <topology evidence="1">Multi-pass membrane protein</topology>
    </subcellularLocation>
</comment>
<feature type="transmembrane region" description="Helical" evidence="9">
    <location>
        <begin position="228"/>
        <end position="253"/>
    </location>
</feature>
<dbReference type="PROSITE" id="PS01303">
    <property type="entry name" value="BCCT"/>
    <property type="match status" value="1"/>
</dbReference>
<dbReference type="EMBL" id="AMEM01000016">
    <property type="protein sequence ID" value="EKX90852.1"/>
    <property type="molecule type" value="Genomic_DNA"/>
</dbReference>
<evidence type="ECO:0000256" key="3">
    <source>
        <dbReference type="ARBA" id="ARBA00022448"/>
    </source>
</evidence>
<dbReference type="GO" id="GO:0022857">
    <property type="term" value="F:transmembrane transporter activity"/>
    <property type="evidence" value="ECO:0007669"/>
    <property type="project" value="InterPro"/>
</dbReference>
<evidence type="ECO:0000256" key="4">
    <source>
        <dbReference type="ARBA" id="ARBA00022475"/>
    </source>
</evidence>
<feature type="transmembrane region" description="Helical" evidence="9">
    <location>
        <begin position="305"/>
        <end position="328"/>
    </location>
</feature>
<gene>
    <name evidence="10" type="ORF">HMPREF9997_00916</name>
</gene>
<dbReference type="STRING" id="1035195.HMPREF9997_00916"/>
<dbReference type="GO" id="GO:0005886">
    <property type="term" value="C:plasma membrane"/>
    <property type="evidence" value="ECO:0007669"/>
    <property type="project" value="UniProtKB-SubCell"/>
</dbReference>
<comment type="similarity">
    <text evidence="2">Belongs to the BCCT transporter (TC 2.A.15) family.</text>
</comment>
<dbReference type="Pfam" id="PF02028">
    <property type="entry name" value="BCCT"/>
    <property type="match status" value="1"/>
</dbReference>
<keyword evidence="5 9" id="KW-0812">Transmembrane</keyword>
<keyword evidence="6 9" id="KW-1133">Transmembrane helix</keyword>
<feature type="transmembrane region" description="Helical" evidence="9">
    <location>
        <begin position="393"/>
        <end position="418"/>
    </location>
</feature>
<evidence type="ECO:0000313" key="10">
    <source>
        <dbReference type="EMBL" id="EKX90852.1"/>
    </source>
</evidence>
<dbReference type="PANTHER" id="PTHR30047">
    <property type="entry name" value="HIGH-AFFINITY CHOLINE TRANSPORT PROTEIN-RELATED"/>
    <property type="match status" value="1"/>
</dbReference>
<dbReference type="NCBIfam" id="TIGR00842">
    <property type="entry name" value="bcct"/>
    <property type="match status" value="1"/>
</dbReference>
<name>L1MI06_9CORY</name>
<feature type="transmembrane region" description="Helical" evidence="9">
    <location>
        <begin position="94"/>
        <end position="114"/>
    </location>
</feature>
<dbReference type="eggNOG" id="COG1292">
    <property type="taxonomic scope" value="Bacteria"/>
</dbReference>
<feature type="transmembrane region" description="Helical" evidence="9">
    <location>
        <begin position="273"/>
        <end position="293"/>
    </location>
</feature>
<reference evidence="10 11" key="1">
    <citation type="submission" date="2012-05" db="EMBL/GenBank/DDBJ databases">
        <authorList>
            <person name="Weinstock G."/>
            <person name="Sodergren E."/>
            <person name="Lobos E.A."/>
            <person name="Fulton L."/>
            <person name="Fulton R."/>
            <person name="Courtney L."/>
            <person name="Fronick C."/>
            <person name="O'Laughlin M."/>
            <person name="Godfrey J."/>
            <person name="Wilson R.M."/>
            <person name="Miner T."/>
            <person name="Farmer C."/>
            <person name="Delehaunty K."/>
            <person name="Cordes M."/>
            <person name="Minx P."/>
            <person name="Tomlinson C."/>
            <person name="Chen J."/>
            <person name="Wollam A."/>
            <person name="Pepin K.H."/>
            <person name="Bhonagiri V."/>
            <person name="Zhang X."/>
            <person name="Suruliraj S."/>
            <person name="Warren W."/>
            <person name="Mitreva M."/>
            <person name="Mardis E.R."/>
            <person name="Wilson R.K."/>
        </authorList>
    </citation>
    <scope>NUCLEOTIDE SEQUENCE [LARGE SCALE GENOMIC DNA]</scope>
    <source>
        <strain evidence="10 11">F0235</strain>
    </source>
</reference>
<dbReference type="Gene3D" id="1.20.5.430">
    <property type="match status" value="1"/>
</dbReference>
<dbReference type="RefSeq" id="WP_006063157.1">
    <property type="nucleotide sequence ID" value="NZ_KB290830.1"/>
</dbReference>
<feature type="transmembrane region" description="Helical" evidence="9">
    <location>
        <begin position="134"/>
        <end position="153"/>
    </location>
</feature>
<evidence type="ECO:0000256" key="9">
    <source>
        <dbReference type="SAM" id="Phobius"/>
    </source>
</evidence>
<keyword evidence="7 9" id="KW-0472">Membrane</keyword>
<comment type="caution">
    <text evidence="10">The sequence shown here is derived from an EMBL/GenBank/DDBJ whole genome shotgun (WGS) entry which is preliminary data.</text>
</comment>
<feature type="transmembrane region" description="Helical" evidence="9">
    <location>
        <begin position="363"/>
        <end position="381"/>
    </location>
</feature>
<evidence type="ECO:0000256" key="1">
    <source>
        <dbReference type="ARBA" id="ARBA00004651"/>
    </source>
</evidence>
<dbReference type="InterPro" id="IPR000060">
    <property type="entry name" value="BCCT_transptr"/>
</dbReference>
<evidence type="ECO:0000256" key="2">
    <source>
        <dbReference type="ARBA" id="ARBA00005658"/>
    </source>
</evidence>
<evidence type="ECO:0000313" key="11">
    <source>
        <dbReference type="Proteomes" id="UP000010445"/>
    </source>
</evidence>
<proteinExistence type="inferred from homology"/>
<feature type="region of interest" description="Disordered" evidence="8">
    <location>
        <begin position="573"/>
        <end position="599"/>
    </location>
</feature>
<sequence>MTNPDPTYVDPAVETPISATEELAAMLDHKQHIAPELVEEPIELEGESDSATLNWGVIAPAALIIVAVVVWGLFFPASFSTFAATALTKVVDNLGWAFVFFGTIFVFYIIAIACSKFGNIRLGRDDEAPEFSNFSWFAMMFAAGMGIGLMFYGTTEPLTFYRNGVPGHETHDIGNAFASTLFHWTLHPWAIYAIVGLAIAYNTFRIGKKQLLSSAFIPLIGERRAEGWLGRLIDLLAIVATVFGTAASLGIGALQIGAGLDRTGLITSPSMKVLVGIVLVLTLAFIFSAMSGVGKGIQYISNANMVLAAILAIFVFVFGPTVSILNMLPMSVGSYFNSFFEMASRTADLDSGDTATWLSSWTIFYWAWWISWSPFVGMFVARISRGRSIREFVVGVMIIPAAVTVVWFSIFGGTAIHFEQENRSVWGEGDAKRQLFDLLYSLPGGTIAAIVAMILLATFFITSADSAATVMGSMSQQGVLVANKWVTAAWGVLTAAIGLTLLVSGGNDALSNLQNVTIIAASPFLVVIIGLMVSLYRGLSDDPLYLDHKEQQKFAMRLARERRVHSEMRAELQAEQRRRARKAARVNRRPIRFRAPKTD</sequence>
<organism evidence="10 11">
    <name type="scientific">Corynebacterium durum F0235</name>
    <dbReference type="NCBI Taxonomy" id="1035195"/>
    <lineage>
        <taxon>Bacteria</taxon>
        <taxon>Bacillati</taxon>
        <taxon>Actinomycetota</taxon>
        <taxon>Actinomycetes</taxon>
        <taxon>Mycobacteriales</taxon>
        <taxon>Corynebacteriaceae</taxon>
        <taxon>Corynebacterium</taxon>
    </lineage>
</organism>
<dbReference type="Proteomes" id="UP000010445">
    <property type="component" value="Unassembled WGS sequence"/>
</dbReference>
<feature type="compositionally biased region" description="Basic residues" evidence="8">
    <location>
        <begin position="578"/>
        <end position="599"/>
    </location>
</feature>
<keyword evidence="3" id="KW-0813">Transport</keyword>
<dbReference type="InterPro" id="IPR018093">
    <property type="entry name" value="BCCT_CS"/>
</dbReference>
<keyword evidence="4" id="KW-1003">Cell membrane</keyword>
<dbReference type="HOGENOM" id="CLU_010118_4_0_11"/>
<evidence type="ECO:0000256" key="6">
    <source>
        <dbReference type="ARBA" id="ARBA00022989"/>
    </source>
</evidence>
<dbReference type="PANTHER" id="PTHR30047:SF7">
    <property type="entry name" value="HIGH-AFFINITY CHOLINE TRANSPORT PROTEIN"/>
    <property type="match status" value="1"/>
</dbReference>
<protein>
    <submittedName>
        <fullName evidence="10">Transporter, betaine/carnitine/choline family</fullName>
    </submittedName>
</protein>
<dbReference type="PATRIC" id="fig|1035195.3.peg.819"/>